<evidence type="ECO:0000313" key="10">
    <source>
        <dbReference type="EMBL" id="PVU93388.1"/>
    </source>
</evidence>
<dbReference type="PANTHER" id="PTHR10855:SF2">
    <property type="entry name" value="COP9 SIGNALOSOME COMPLEX SUBUNIT 4"/>
    <property type="match status" value="1"/>
</dbReference>
<organism evidence="10 11">
    <name type="scientific">Furculomyces boomerangus</name>
    <dbReference type="NCBI Taxonomy" id="61424"/>
    <lineage>
        <taxon>Eukaryota</taxon>
        <taxon>Fungi</taxon>
        <taxon>Fungi incertae sedis</taxon>
        <taxon>Zoopagomycota</taxon>
        <taxon>Kickxellomycotina</taxon>
        <taxon>Harpellomycetes</taxon>
        <taxon>Harpellales</taxon>
        <taxon>Harpellaceae</taxon>
        <taxon>Furculomyces</taxon>
    </lineage>
</organism>
<dbReference type="InterPro" id="IPR036388">
    <property type="entry name" value="WH-like_DNA-bd_sf"/>
</dbReference>
<feature type="domain" description="PCI" evidence="8">
    <location>
        <begin position="204"/>
        <end position="373"/>
    </location>
</feature>
<dbReference type="PROSITE" id="PS50250">
    <property type="entry name" value="PCI"/>
    <property type="match status" value="1"/>
</dbReference>
<protein>
    <recommendedName>
        <fullName evidence="4">COP9 signalosome complex subunit 4</fullName>
    </recommendedName>
</protein>
<evidence type="ECO:0000256" key="4">
    <source>
        <dbReference type="ARBA" id="ARBA00014881"/>
    </source>
</evidence>
<dbReference type="SUPFAM" id="SSF46785">
    <property type="entry name" value="Winged helix' DNA-binding domain"/>
    <property type="match status" value="1"/>
</dbReference>
<evidence type="ECO:0000256" key="6">
    <source>
        <dbReference type="ARBA" id="ARBA00022790"/>
    </source>
</evidence>
<reference evidence="10 11" key="1">
    <citation type="journal article" date="2018" name="MBio">
        <title>Comparative Genomics Reveals the Core Gene Toolbox for the Fungus-Insect Symbiosis.</title>
        <authorList>
            <person name="Wang Y."/>
            <person name="Stata M."/>
            <person name="Wang W."/>
            <person name="Stajich J.E."/>
            <person name="White M.M."/>
            <person name="Moncalvo J.M."/>
        </authorList>
    </citation>
    <scope>NUCLEOTIDE SEQUENCE [LARGE SCALE GENOMIC DNA]</scope>
    <source>
        <strain evidence="10 11">AUS-77-4</strain>
    </source>
</reference>
<accession>A0A2T9YM27</accession>
<keyword evidence="7" id="KW-0539">Nucleus</keyword>
<dbReference type="Gene3D" id="1.10.10.10">
    <property type="entry name" value="Winged helix-like DNA-binding domain superfamily/Winged helix DNA-binding domain"/>
    <property type="match status" value="1"/>
</dbReference>
<evidence type="ECO:0000256" key="5">
    <source>
        <dbReference type="ARBA" id="ARBA00022490"/>
    </source>
</evidence>
<gene>
    <name evidence="10" type="ORF">BB559_003313</name>
    <name evidence="9" type="ORF">BB559_007245</name>
</gene>
<evidence type="ECO:0000259" key="8">
    <source>
        <dbReference type="PROSITE" id="PS50250"/>
    </source>
</evidence>
<dbReference type="OrthoDB" id="295656at2759"/>
<dbReference type="AlphaFoldDB" id="A0A2T9YM27"/>
<dbReference type="InterPro" id="IPR040134">
    <property type="entry name" value="PSMD12/CSN4"/>
</dbReference>
<comment type="similarity">
    <text evidence="3">Belongs to the CSN4 family.</text>
</comment>
<proteinExistence type="inferred from homology"/>
<dbReference type="EMBL" id="MBFT01000323">
    <property type="protein sequence ID" value="PVU93388.1"/>
    <property type="molecule type" value="Genomic_DNA"/>
</dbReference>
<dbReference type="PANTHER" id="PTHR10855">
    <property type="entry name" value="26S PROTEASOME NON-ATPASE REGULATORY SUBUNIT 12/COP9 SIGNALOSOME COMPLEX SUBUNIT 4"/>
    <property type="match status" value="1"/>
</dbReference>
<keyword evidence="11" id="KW-1185">Reference proteome</keyword>
<dbReference type="Pfam" id="PF01399">
    <property type="entry name" value="PCI"/>
    <property type="match status" value="1"/>
</dbReference>
<keyword evidence="5" id="KW-0963">Cytoplasm</keyword>
<sequence>METETTTRIISISKLPSQIQRREMFFDLGTQMISECKESNNFESKIFASLDQISDSSILQECMLGFTKALVKLDDGDSKGRIIPGLLKLVENMKSKERLYEESIFLARRKLVDIYKSDGDWINAAEIITYLPSGMPINNVVTSDAEKMDVYINSANKFLQLSDVSNADLMLGKAGQYLKDMKENSKLLNNFKFCQAKLLDMNGEHLKAVPKYYELVSTNYGNDGTKLDILKLLIKSAVLAYPSEYRNEILKKLSNSQVLQKSNLYSIVQKMSRNQLVVMKSIDDKVTKIYNEIFQSKENKTTNLDEINAKFCYHNTFAISLLFENIDIDTFAKLVAVDKFTAIQACTNLITNNFLNAYIDQIDNVIIFSHKTLLNASDSQQKNDDSQPNQKDNDSTSLENIDSFDTFFGSTSQTPQNVNEPSYFNDQYWKITESHTNPASINTDFESGDLLEMVEKVANFVKLAQH</sequence>
<dbReference type="InterPro" id="IPR036390">
    <property type="entry name" value="WH_DNA-bd_sf"/>
</dbReference>
<dbReference type="STRING" id="61424.A0A2T9YM27"/>
<dbReference type="EMBL" id="MBFT01001171">
    <property type="protein sequence ID" value="PVU85021.1"/>
    <property type="molecule type" value="Genomic_DNA"/>
</dbReference>
<evidence type="ECO:0000256" key="7">
    <source>
        <dbReference type="ARBA" id="ARBA00023242"/>
    </source>
</evidence>
<evidence type="ECO:0000313" key="9">
    <source>
        <dbReference type="EMBL" id="PVU85021.1"/>
    </source>
</evidence>
<comment type="caution">
    <text evidence="10">The sequence shown here is derived from an EMBL/GenBank/DDBJ whole genome shotgun (WGS) entry which is preliminary data.</text>
</comment>
<comment type="subcellular location">
    <subcellularLocation>
        <location evidence="2">Cytoplasm</location>
    </subcellularLocation>
    <subcellularLocation>
        <location evidence="1">Nucleus</location>
    </subcellularLocation>
</comment>
<evidence type="ECO:0000256" key="2">
    <source>
        <dbReference type="ARBA" id="ARBA00004496"/>
    </source>
</evidence>
<dbReference type="Pfam" id="PF22241">
    <property type="entry name" value="PSMD12-CSN4_N"/>
    <property type="match status" value="1"/>
</dbReference>
<evidence type="ECO:0000313" key="11">
    <source>
        <dbReference type="Proteomes" id="UP000245699"/>
    </source>
</evidence>
<keyword evidence="6" id="KW-0736">Signalosome</keyword>
<dbReference type="GO" id="GO:0005829">
    <property type="term" value="C:cytosol"/>
    <property type="evidence" value="ECO:0007669"/>
    <property type="project" value="TreeGrafter"/>
</dbReference>
<dbReference type="Proteomes" id="UP000245699">
    <property type="component" value="Unassembled WGS sequence"/>
</dbReference>
<name>A0A2T9YM27_9FUNG</name>
<dbReference type="InterPro" id="IPR000717">
    <property type="entry name" value="PCI_dom"/>
</dbReference>
<dbReference type="InterPro" id="IPR054559">
    <property type="entry name" value="PSMD12-CSN4-like_N"/>
</dbReference>
<dbReference type="GO" id="GO:0008180">
    <property type="term" value="C:COP9 signalosome"/>
    <property type="evidence" value="ECO:0007669"/>
    <property type="project" value="UniProtKB-KW"/>
</dbReference>
<evidence type="ECO:0000256" key="1">
    <source>
        <dbReference type="ARBA" id="ARBA00004123"/>
    </source>
</evidence>
<evidence type="ECO:0000256" key="3">
    <source>
        <dbReference type="ARBA" id="ARBA00010417"/>
    </source>
</evidence>